<reference evidence="6 7" key="1">
    <citation type="journal article" date="2014" name="Nature">
        <title>An environmental bacterial taxon with a large and distinct metabolic repertoire.</title>
        <authorList>
            <person name="Wilson M.C."/>
            <person name="Mori T."/>
            <person name="Ruckert C."/>
            <person name="Uria A.R."/>
            <person name="Helf M.J."/>
            <person name="Takada K."/>
            <person name="Gernert C."/>
            <person name="Steffens U.A."/>
            <person name="Heycke N."/>
            <person name="Schmitt S."/>
            <person name="Rinke C."/>
            <person name="Helfrich E.J."/>
            <person name="Brachmann A.O."/>
            <person name="Gurgui C."/>
            <person name="Wakimoto T."/>
            <person name="Kracht M."/>
            <person name="Crusemann M."/>
            <person name="Hentschel U."/>
            <person name="Abe I."/>
            <person name="Matsunaga S."/>
            <person name="Kalinowski J."/>
            <person name="Takeyama H."/>
            <person name="Piel J."/>
        </authorList>
    </citation>
    <scope>NUCLEOTIDE SEQUENCE [LARGE SCALE GENOMIC DNA]</scope>
    <source>
        <strain evidence="7">TSY1</strain>
    </source>
</reference>
<gene>
    <name evidence="6" type="ORF">ETSY1_05730</name>
</gene>
<evidence type="ECO:0000256" key="4">
    <source>
        <dbReference type="ARBA" id="ARBA00023163"/>
    </source>
</evidence>
<evidence type="ECO:0000256" key="2">
    <source>
        <dbReference type="ARBA" id="ARBA00023015"/>
    </source>
</evidence>
<dbReference type="GO" id="GO:0003700">
    <property type="term" value="F:DNA-binding transcription factor activity"/>
    <property type="evidence" value="ECO:0007669"/>
    <property type="project" value="InterPro"/>
</dbReference>
<organism evidence="6 7">
    <name type="scientific">Entotheonella factor</name>
    <dbReference type="NCBI Taxonomy" id="1429438"/>
    <lineage>
        <taxon>Bacteria</taxon>
        <taxon>Pseudomonadati</taxon>
        <taxon>Nitrospinota/Tectimicrobiota group</taxon>
        <taxon>Candidatus Tectimicrobiota</taxon>
        <taxon>Candidatus Entotheonellia</taxon>
        <taxon>Candidatus Entotheonellales</taxon>
        <taxon>Candidatus Entotheonellaceae</taxon>
        <taxon>Candidatus Entotheonella</taxon>
    </lineage>
</organism>
<feature type="domain" description="HTH merR-type" evidence="5">
    <location>
        <begin position="3"/>
        <end position="71"/>
    </location>
</feature>
<evidence type="ECO:0000256" key="3">
    <source>
        <dbReference type="ARBA" id="ARBA00023125"/>
    </source>
</evidence>
<proteinExistence type="predicted"/>
<keyword evidence="4" id="KW-0804">Transcription</keyword>
<dbReference type="InterPro" id="IPR009061">
    <property type="entry name" value="DNA-bd_dom_put_sf"/>
</dbReference>
<accession>W4LUY2</accession>
<dbReference type="SMART" id="SM00422">
    <property type="entry name" value="HTH_MERR"/>
    <property type="match status" value="1"/>
</dbReference>
<evidence type="ECO:0000256" key="1">
    <source>
        <dbReference type="ARBA" id="ARBA00022491"/>
    </source>
</evidence>
<dbReference type="EMBL" id="AZHW01000196">
    <property type="protein sequence ID" value="ETX01829.1"/>
    <property type="molecule type" value="Genomic_DNA"/>
</dbReference>
<dbReference type="Proteomes" id="UP000019141">
    <property type="component" value="Unassembled WGS sequence"/>
</dbReference>
<evidence type="ECO:0000313" key="7">
    <source>
        <dbReference type="Proteomes" id="UP000019141"/>
    </source>
</evidence>
<sequence length="128" mass="14243">MKKWRIGDIAAQSGVRALAIRYYEAQGLLPEATRDAGQRVYTSDVLQRLGLIELAKQAGFTIGEIKHLLHGFSQQAPASQRWRALAKAKAEEIDRQIEQAYRMKAVLDVVAQCECPTLDDCARLISSS</sequence>
<dbReference type="AlphaFoldDB" id="W4LUY2"/>
<keyword evidence="7" id="KW-1185">Reference proteome</keyword>
<dbReference type="GO" id="GO:0003677">
    <property type="term" value="F:DNA binding"/>
    <property type="evidence" value="ECO:0007669"/>
    <property type="project" value="UniProtKB-KW"/>
</dbReference>
<protein>
    <recommendedName>
        <fullName evidence="5">HTH merR-type domain-containing protein</fullName>
    </recommendedName>
</protein>
<keyword evidence="1" id="KW-0678">Repressor</keyword>
<dbReference type="PROSITE" id="PS50937">
    <property type="entry name" value="HTH_MERR_2"/>
    <property type="match status" value="1"/>
</dbReference>
<dbReference type="SUPFAM" id="SSF46955">
    <property type="entry name" value="Putative DNA-binding domain"/>
    <property type="match status" value="1"/>
</dbReference>
<dbReference type="HOGENOM" id="CLU_060077_2_0_7"/>
<evidence type="ECO:0000313" key="6">
    <source>
        <dbReference type="EMBL" id="ETX01829.1"/>
    </source>
</evidence>
<keyword evidence="2" id="KW-0805">Transcription regulation</keyword>
<evidence type="ECO:0000259" key="5">
    <source>
        <dbReference type="PROSITE" id="PS50937"/>
    </source>
</evidence>
<keyword evidence="3" id="KW-0238">DNA-binding</keyword>
<dbReference type="Pfam" id="PF13411">
    <property type="entry name" value="MerR_1"/>
    <property type="match status" value="1"/>
</dbReference>
<dbReference type="PANTHER" id="PTHR30204:SF69">
    <property type="entry name" value="MERR-FAMILY TRANSCRIPTIONAL REGULATOR"/>
    <property type="match status" value="1"/>
</dbReference>
<dbReference type="Gene3D" id="1.10.1660.10">
    <property type="match status" value="1"/>
</dbReference>
<dbReference type="InterPro" id="IPR000551">
    <property type="entry name" value="MerR-type_HTH_dom"/>
</dbReference>
<dbReference type="PANTHER" id="PTHR30204">
    <property type="entry name" value="REDOX-CYCLING DRUG-SENSING TRANSCRIPTIONAL ACTIVATOR SOXR"/>
    <property type="match status" value="1"/>
</dbReference>
<dbReference type="InterPro" id="IPR047057">
    <property type="entry name" value="MerR_fam"/>
</dbReference>
<name>W4LUY2_ENTF1</name>
<dbReference type="PRINTS" id="PR00040">
    <property type="entry name" value="HTHMERR"/>
</dbReference>
<comment type="caution">
    <text evidence="6">The sequence shown here is derived from an EMBL/GenBank/DDBJ whole genome shotgun (WGS) entry which is preliminary data.</text>
</comment>